<accession>A0ABN9QLX3</accession>
<reference evidence="1" key="1">
    <citation type="submission" date="2023-10" db="EMBL/GenBank/DDBJ databases">
        <authorList>
            <person name="Chen Y."/>
            <person name="Shah S."/>
            <person name="Dougan E. K."/>
            <person name="Thang M."/>
            <person name="Chan C."/>
        </authorList>
    </citation>
    <scope>NUCLEOTIDE SEQUENCE [LARGE SCALE GENOMIC DNA]</scope>
</reference>
<dbReference type="Proteomes" id="UP001189429">
    <property type="component" value="Unassembled WGS sequence"/>
</dbReference>
<organism evidence="1 2">
    <name type="scientific">Prorocentrum cordatum</name>
    <dbReference type="NCBI Taxonomy" id="2364126"/>
    <lineage>
        <taxon>Eukaryota</taxon>
        <taxon>Sar</taxon>
        <taxon>Alveolata</taxon>
        <taxon>Dinophyceae</taxon>
        <taxon>Prorocentrales</taxon>
        <taxon>Prorocentraceae</taxon>
        <taxon>Prorocentrum</taxon>
    </lineage>
</organism>
<feature type="non-terminal residue" evidence="1">
    <location>
        <position position="1"/>
    </location>
</feature>
<evidence type="ECO:0000313" key="2">
    <source>
        <dbReference type="Proteomes" id="UP001189429"/>
    </source>
</evidence>
<feature type="non-terminal residue" evidence="1">
    <location>
        <position position="249"/>
    </location>
</feature>
<evidence type="ECO:0000313" key="1">
    <source>
        <dbReference type="EMBL" id="CAK0806255.1"/>
    </source>
</evidence>
<gene>
    <name evidence="1" type="ORF">PCOR1329_LOCUS12558</name>
</gene>
<name>A0ABN9QLX3_9DINO</name>
<keyword evidence="2" id="KW-1185">Reference proteome</keyword>
<proteinExistence type="predicted"/>
<dbReference type="EMBL" id="CAUYUJ010003675">
    <property type="protein sequence ID" value="CAK0806255.1"/>
    <property type="molecule type" value="Genomic_DNA"/>
</dbReference>
<sequence length="249" mass="27976">ADEDPEACTRELSSFLESQRCPVLQHEPEFIRKVARKIKGWTSHGVDRLGPRDFCVASDKCLEALNLLWNWMLALGALPAQIGLALMPSLPKPEGDTRLIGLLSMVVRVWARCSREVVRLWEAEHSRSYTYGTRGKSCERAVWEQSFASENAALTERFATNSFLDLVKAYEKVMMLDVLDFCARWFPHTRLFNVVDDITAQTIGTAALVVKEGLAVTLTLCRMLEARRLIISTTKGRVTATTSDIADKI</sequence>
<protein>
    <submittedName>
        <fullName evidence="1">Uncharacterized protein</fullName>
    </submittedName>
</protein>
<comment type="caution">
    <text evidence="1">The sequence shown here is derived from an EMBL/GenBank/DDBJ whole genome shotgun (WGS) entry which is preliminary data.</text>
</comment>